<evidence type="ECO:0000256" key="5">
    <source>
        <dbReference type="SAM" id="Phobius"/>
    </source>
</evidence>
<accession>A0A078B072</accession>
<evidence type="ECO:0000256" key="2">
    <source>
        <dbReference type="ARBA" id="ARBA00022737"/>
    </source>
</evidence>
<dbReference type="OrthoDB" id="298369at2759"/>
<dbReference type="NCBIfam" id="TIGR02232">
    <property type="entry name" value="myxo_disulf_rpt"/>
    <property type="match status" value="4"/>
</dbReference>
<feature type="region of interest" description="Disordered" evidence="4">
    <location>
        <begin position="793"/>
        <end position="846"/>
    </location>
</feature>
<feature type="signal peptide" evidence="6">
    <location>
        <begin position="1"/>
        <end position="27"/>
    </location>
</feature>
<feature type="chain" id="PRO_5001729820" evidence="6">
    <location>
        <begin position="28"/>
        <end position="1218"/>
    </location>
</feature>
<keyword evidence="5" id="KW-1133">Transmembrane helix</keyword>
<dbReference type="EMBL" id="CCKQ01016188">
    <property type="protein sequence ID" value="CDW88065.1"/>
    <property type="molecule type" value="Genomic_DNA"/>
</dbReference>
<evidence type="ECO:0000256" key="6">
    <source>
        <dbReference type="SAM" id="SignalP"/>
    </source>
</evidence>
<dbReference type="InParanoid" id="A0A078B072"/>
<name>A0A078B072_STYLE</name>
<evidence type="ECO:0000256" key="4">
    <source>
        <dbReference type="SAM" id="MobiDB-lite"/>
    </source>
</evidence>
<dbReference type="AlphaFoldDB" id="A0A078B072"/>
<keyword evidence="5" id="KW-0472">Membrane</keyword>
<dbReference type="InterPro" id="IPR011936">
    <property type="entry name" value="Myxo_disulph_rpt"/>
</dbReference>
<evidence type="ECO:0000256" key="3">
    <source>
        <dbReference type="ARBA" id="ARBA00023157"/>
    </source>
</evidence>
<organism evidence="7 8">
    <name type="scientific">Stylonychia lemnae</name>
    <name type="common">Ciliate</name>
    <dbReference type="NCBI Taxonomy" id="5949"/>
    <lineage>
        <taxon>Eukaryota</taxon>
        <taxon>Sar</taxon>
        <taxon>Alveolata</taxon>
        <taxon>Ciliophora</taxon>
        <taxon>Intramacronucleata</taxon>
        <taxon>Spirotrichea</taxon>
        <taxon>Stichotrichia</taxon>
        <taxon>Sporadotrichida</taxon>
        <taxon>Oxytrichidae</taxon>
        <taxon>Stylonychinae</taxon>
        <taxon>Stylonychia</taxon>
    </lineage>
</organism>
<keyword evidence="2" id="KW-0677">Repeat</keyword>
<keyword evidence="1 6" id="KW-0732">Signal</keyword>
<dbReference type="Pfam" id="PF13948">
    <property type="entry name" value="DUF4215"/>
    <property type="match status" value="1"/>
</dbReference>
<keyword evidence="8" id="KW-1185">Reference proteome</keyword>
<evidence type="ECO:0000313" key="7">
    <source>
        <dbReference type="EMBL" id="CDW88065.1"/>
    </source>
</evidence>
<proteinExistence type="predicted"/>
<feature type="transmembrane region" description="Helical" evidence="5">
    <location>
        <begin position="1199"/>
        <end position="1217"/>
    </location>
</feature>
<keyword evidence="5" id="KW-0812">Transmembrane</keyword>
<dbReference type="Proteomes" id="UP000039865">
    <property type="component" value="Unassembled WGS sequence"/>
</dbReference>
<keyword evidence="3" id="KW-1015">Disulfide bond</keyword>
<gene>
    <name evidence="7" type="primary">Contig16538.g17608</name>
    <name evidence="7" type="ORF">STYLEM_17180</name>
</gene>
<evidence type="ECO:0000313" key="8">
    <source>
        <dbReference type="Proteomes" id="UP000039865"/>
    </source>
</evidence>
<protein>
    <submittedName>
        <fullName evidence="7">Uncharacterized protein</fullName>
    </submittedName>
</protein>
<sequence length="1218" mass="135208">MSLSKALDILGIQSLFFLISQVPLTSGYNICNPNGILEPGEECDTWQAGSNQNQGCDEYCQVEKGFVCTLQGNSALNCQKINQPKNFEIQMRICGNGILENLEECDNGNNTPNDGCDEFCQIQAGYTVIISEVNEQLIQKYCSQNQGLCMDKNLQNGDGCDKNCFTEDKKYCIYEAIRKEFKCYDRMVIIKIFQTYIRLKKIKLPKQLLRIKTSAQKIVIQLIKKSVMMEIQLILEVVTLIAELSLVILVKQYLEPTLFVLKIVHILDNNVLIKTSKITMDVTHFAEQKMAMDANQIIKKALIIMNSSVNTRIAMYQSVKPNIYQIDKVENKQFQEVDIQSEQTKFLSETNKRSINNKFNLLSTKCKNGKLEFGEQCDDGKEDSNSCDHQCKVRNGYLSSTDDYGLTSTLSQFCFGIELNTCLDNNYNDGDGQNDVTLQTKLTDATNLNTQCNKNDMMISAGEECDDGDLSNLGGCDQDCKIKEGWTCIQTSLGISQCIQSCLEYGLHCMDNNQFDGDGCNKDCQVELGYHCQYQLDDYDSTEFICTQQLKVLENEEVTSNQKQQRFLSEATTSNSICILNSVVEFGEECDEGTATTNCDDNCRIPTSSQNLIIADLGRKSESQLKCQRLGMPFCYDINANNNDGQSLKFIKPCRCSSACLIETGYVCSIATYKNLLYYNCVDGNTRYVSPIPKANSPATTQSTANAQCVKDSQVAYGEECDDGDTLGQGGKSRCYQSCLKSGTICLDLNKQDDDGCDKYCRVEPGYRCSAKFTGLTFTDFACFSDYVTTAPTTSTTTSPTTSPESSTTQPTSTTVQSTTSAATTSPAQSTTTPKPQTTTATTTTTTTTTQSVAVKECKSVISAFDITDQQFTNGEGEVVQCKGMTLCPDGSSPPCSWKRKIVTGCLNDDTNSQGRDLQSLGGNAQLRIQTNSLPNHCFTSNSAAKQNQIDFQVQFKNKRQIGRMLEDLNDESTQNYMFRGDNQNSVNMALCDDSWTQAGYILQVNPSYIEYSGDFSSIVGIALNGVPIHTGNSEYGSDVFHPKKFGTKYNSYKQIKLDNCLGSSEISGFYHYYGWSPCILPSGPIKARDAQECDNVPECKQDMLAYSLSFMKYQEKTIMVIGIARDGHSILGPYRSDGTLWQPCDVDLCNGIEIAGIYYYVTTMFHPYTVGCWGPGPRKTISQECSNNVKMCSSSITLSIWTGTVTIISIFVFSILI</sequence>
<reference evidence="7 8" key="1">
    <citation type="submission" date="2014-06" db="EMBL/GenBank/DDBJ databases">
        <authorList>
            <person name="Swart Estienne"/>
        </authorList>
    </citation>
    <scope>NUCLEOTIDE SEQUENCE [LARGE SCALE GENOMIC DNA]</scope>
    <source>
        <strain evidence="7 8">130c</strain>
    </source>
</reference>
<evidence type="ECO:0000256" key="1">
    <source>
        <dbReference type="ARBA" id="ARBA00022729"/>
    </source>
</evidence>